<evidence type="ECO:0000256" key="1">
    <source>
        <dbReference type="SAM" id="MobiDB-lite"/>
    </source>
</evidence>
<evidence type="ECO:0000313" key="2">
    <source>
        <dbReference type="EMBL" id="DAD19698.1"/>
    </source>
</evidence>
<feature type="region of interest" description="Disordered" evidence="1">
    <location>
        <begin position="1"/>
        <end position="22"/>
    </location>
</feature>
<gene>
    <name evidence="2" type="ORF">HUJ06_021161</name>
</gene>
<dbReference type="Proteomes" id="UP000607653">
    <property type="component" value="Unassembled WGS sequence"/>
</dbReference>
<dbReference type="EMBL" id="DUZY01000001">
    <property type="protein sequence ID" value="DAD19698.1"/>
    <property type="molecule type" value="Genomic_DNA"/>
</dbReference>
<dbReference type="AlphaFoldDB" id="A0A822XQE5"/>
<accession>A0A822XQE5</accession>
<organism evidence="2 3">
    <name type="scientific">Nelumbo nucifera</name>
    <name type="common">Sacred lotus</name>
    <dbReference type="NCBI Taxonomy" id="4432"/>
    <lineage>
        <taxon>Eukaryota</taxon>
        <taxon>Viridiplantae</taxon>
        <taxon>Streptophyta</taxon>
        <taxon>Embryophyta</taxon>
        <taxon>Tracheophyta</taxon>
        <taxon>Spermatophyta</taxon>
        <taxon>Magnoliopsida</taxon>
        <taxon>Proteales</taxon>
        <taxon>Nelumbonaceae</taxon>
        <taxon>Nelumbo</taxon>
    </lineage>
</organism>
<keyword evidence="3" id="KW-1185">Reference proteome</keyword>
<name>A0A822XQE5_NELNU</name>
<reference evidence="2 3" key="1">
    <citation type="journal article" date="2020" name="Mol. Biol. Evol.">
        <title>Distinct Expression and Methylation Patterns for Genes with Different Fates following a Single Whole-Genome Duplication in Flowering Plants.</title>
        <authorList>
            <person name="Shi T."/>
            <person name="Rahmani R.S."/>
            <person name="Gugger P.F."/>
            <person name="Wang M."/>
            <person name="Li H."/>
            <person name="Zhang Y."/>
            <person name="Li Z."/>
            <person name="Wang Q."/>
            <person name="Van de Peer Y."/>
            <person name="Marchal K."/>
            <person name="Chen J."/>
        </authorList>
    </citation>
    <scope>NUCLEOTIDE SEQUENCE [LARGE SCALE GENOMIC DNA]</scope>
    <source>
        <tissue evidence="2">Leaf</tissue>
    </source>
</reference>
<protein>
    <submittedName>
        <fullName evidence="2">Uncharacterized protein</fullName>
    </submittedName>
</protein>
<evidence type="ECO:0000313" key="3">
    <source>
        <dbReference type="Proteomes" id="UP000607653"/>
    </source>
</evidence>
<sequence length="34" mass="3630">MNVVATDGGKNSRGKNSPSSLLLLLQYNQPEGKI</sequence>
<comment type="caution">
    <text evidence="2">The sequence shown here is derived from an EMBL/GenBank/DDBJ whole genome shotgun (WGS) entry which is preliminary data.</text>
</comment>
<proteinExistence type="predicted"/>